<proteinExistence type="predicted"/>
<sequence>MFPIDRSLLPSLSTRRALIVVDPQNDFLAEDGALPINIPRNLPERIANLATAFRKSGGDVIWVCSRFEKSRSTLDEQILTSDRSGLRISDTSRGRRRQASPQITEQPCECPEAFLTQESPKLPKCVRPGSSGIDIHPIVKEAVGPRDYSVVKSYYSAFKSEQLLRLLRMRLVTELYICGSTTNISIMATAVDAASHGYTITIVDDCCGYHNILRHRTAIKQISNTTGCDVLAAEDVLASLKPKPKPTRRPGDRPTTSPGGRHSSVRRARGEDGSVASSASDLLSSFKNLSLSPGRAADTLDVEAPTQDPALPIQPLVKSIRAESIKAEDARESQTSQPALAADAADLESRKPRPEYDESQNNSRIDTQPPATDNKASCSPEIQINRGIVSQHDLEAPQLNKESKTTIPSTARLKSDEILPQAKTGSPSLPINNDLKSTGPTSEAMSEGRTDESHSEPIDVPSEILKADATDRTMAHEDVTKLKESEPLCEGDTAVVYDILPKPLSDNIFEKIKNEARWQRMMHQGGEVPRLVAIQGEVGQDGSMPVYRHPMDESPPLLPFSPTVLEIKKVVEKQLGHPLNHVLIQFYRGGSDFISEHSDKTIDVAKDTFIANVSLGAERTMLFRSKRQQRSKDATEADGEPAPAPTKRRVQRIALPHNSLCKMGLKTNMRWLHSIRADKRADCEKSDEQLAYDGGRISLTFRLIATFLDRDSKLIWGQGATGKTREEASQVVNGEPSQSKGMVQKFSQENNVSDFDWNDAYGGGFDVLHINSAPRLFLSSDPVVNMRIQLMLAEYGVDYARGSMSPLFSNIKKDDKKDGKTAADGAAVPEDLAIKFADNDFPKTIVNGEMAIMLYLDRVYGQKARENQQNPSRRDLAKEFTRFQQGLTLLGKYRAVNDANAFEPYLRVWEEYAAEGQEFIAGPTITLADYAFWPVLNDVIRTPGRGEFGDDGGFDNLNRYYERIRSREAGKKVLVVCASCIRKKPDTNAPTTASPAGPSSASASGSGSGSGSLPSLN</sequence>
<protein>
    <submittedName>
        <fullName evidence="1">Uncharacterized protein</fullName>
    </submittedName>
</protein>
<dbReference type="EMBL" id="MU393502">
    <property type="protein sequence ID" value="KAI4863541.1"/>
    <property type="molecule type" value="Genomic_DNA"/>
</dbReference>
<evidence type="ECO:0000313" key="1">
    <source>
        <dbReference type="EMBL" id="KAI4863541.1"/>
    </source>
</evidence>
<accession>A0ACB9YVR0</accession>
<comment type="caution">
    <text evidence="1">The sequence shown here is derived from an EMBL/GenBank/DDBJ whole genome shotgun (WGS) entry which is preliminary data.</text>
</comment>
<evidence type="ECO:0000313" key="2">
    <source>
        <dbReference type="Proteomes" id="UP001497700"/>
    </source>
</evidence>
<keyword evidence="2" id="KW-1185">Reference proteome</keyword>
<gene>
    <name evidence="1" type="ORF">F4820DRAFT_471460</name>
</gene>
<name>A0ACB9YVR0_9PEZI</name>
<organism evidence="1 2">
    <name type="scientific">Hypoxylon rubiginosum</name>
    <dbReference type="NCBI Taxonomy" id="110542"/>
    <lineage>
        <taxon>Eukaryota</taxon>
        <taxon>Fungi</taxon>
        <taxon>Dikarya</taxon>
        <taxon>Ascomycota</taxon>
        <taxon>Pezizomycotina</taxon>
        <taxon>Sordariomycetes</taxon>
        <taxon>Xylariomycetidae</taxon>
        <taxon>Xylariales</taxon>
        <taxon>Hypoxylaceae</taxon>
        <taxon>Hypoxylon</taxon>
    </lineage>
</organism>
<dbReference type="Proteomes" id="UP001497700">
    <property type="component" value="Unassembled WGS sequence"/>
</dbReference>
<reference evidence="1 2" key="1">
    <citation type="journal article" date="2022" name="New Phytol.">
        <title>Ecological generalism drives hyperdiversity of secondary metabolite gene clusters in xylarialean endophytes.</title>
        <authorList>
            <person name="Franco M.E.E."/>
            <person name="Wisecaver J.H."/>
            <person name="Arnold A.E."/>
            <person name="Ju Y.M."/>
            <person name="Slot J.C."/>
            <person name="Ahrendt S."/>
            <person name="Moore L.P."/>
            <person name="Eastman K.E."/>
            <person name="Scott K."/>
            <person name="Konkel Z."/>
            <person name="Mondo S.J."/>
            <person name="Kuo A."/>
            <person name="Hayes R.D."/>
            <person name="Haridas S."/>
            <person name="Andreopoulos B."/>
            <person name="Riley R."/>
            <person name="LaButti K."/>
            <person name="Pangilinan J."/>
            <person name="Lipzen A."/>
            <person name="Amirebrahimi M."/>
            <person name="Yan J."/>
            <person name="Adam C."/>
            <person name="Keymanesh K."/>
            <person name="Ng V."/>
            <person name="Louie K."/>
            <person name="Northen T."/>
            <person name="Drula E."/>
            <person name="Henrissat B."/>
            <person name="Hsieh H.M."/>
            <person name="Youens-Clark K."/>
            <person name="Lutzoni F."/>
            <person name="Miadlikowska J."/>
            <person name="Eastwood D.C."/>
            <person name="Hamelin R.C."/>
            <person name="Grigoriev I.V."/>
            <person name="U'Ren J.M."/>
        </authorList>
    </citation>
    <scope>NUCLEOTIDE SEQUENCE [LARGE SCALE GENOMIC DNA]</scope>
    <source>
        <strain evidence="1 2">CBS 119005</strain>
    </source>
</reference>